<gene>
    <name evidence="7" type="ORF">BaRGS_00030885</name>
</gene>
<dbReference type="FunFam" id="3.40.718.10:FF:000001">
    <property type="entry name" value="Isocitrate dehydrogenase [NAD] subunit, mitochondrial"/>
    <property type="match status" value="1"/>
</dbReference>
<evidence type="ECO:0000259" key="6">
    <source>
        <dbReference type="SMART" id="SM01329"/>
    </source>
</evidence>
<organism evidence="7 8">
    <name type="scientific">Batillaria attramentaria</name>
    <dbReference type="NCBI Taxonomy" id="370345"/>
    <lineage>
        <taxon>Eukaryota</taxon>
        <taxon>Metazoa</taxon>
        <taxon>Spiralia</taxon>
        <taxon>Lophotrochozoa</taxon>
        <taxon>Mollusca</taxon>
        <taxon>Gastropoda</taxon>
        <taxon>Caenogastropoda</taxon>
        <taxon>Sorbeoconcha</taxon>
        <taxon>Cerithioidea</taxon>
        <taxon>Batillariidae</taxon>
        <taxon>Batillaria</taxon>
    </lineage>
</organism>
<sequence length="303" mass="33698">MSSVREVFSAVNVPVDFEELFISEVQPQASASFKTVVDSFRRGVLQTLNMKIRRELDLFANVVVVKSLPGYQTRHKNLDFVIIREQTEGEYSALEHESVPGVIECLKIVTRANSMRIAKFAFDYAMRHGRQKVTAVHKANIMKLGDGLFLQCCEEVSHIYPKIKYESMIIDNCCMQLVSNPHQFDVMVMPNLYGNIVDNLAAGLVGGAGVVPGESYSEDVAIFEQGARHAFAEAVGKNIANPTATLLAGCNLLRHIHLEYHARLIEDAILQVIKSGKVRTKDMGGYDCTSDFTNAVIKSLQQQ</sequence>
<dbReference type="PANTHER" id="PTHR11835">
    <property type="entry name" value="DECARBOXYLATING DEHYDROGENASES-ISOCITRATE, ISOPROPYLMALATE, TARTRATE"/>
    <property type="match status" value="1"/>
</dbReference>
<comment type="subcellular location">
    <subcellularLocation>
        <location evidence="1">Mitochondrion</location>
    </subcellularLocation>
</comment>
<dbReference type="InterPro" id="IPR024084">
    <property type="entry name" value="IsoPropMal-DH-like_dom"/>
</dbReference>
<keyword evidence="3" id="KW-0816">Tricarboxylic acid cycle</keyword>
<comment type="caution">
    <text evidence="7">The sequence shown here is derived from an EMBL/GenBank/DDBJ whole genome shotgun (WGS) entry which is preliminary data.</text>
</comment>
<dbReference type="PANTHER" id="PTHR11835:SF42">
    <property type="entry name" value="ISOCITRATE DEHYDROGENASE [NAD] SUBUNIT BETA, MITOCHONDRIAL"/>
    <property type="match status" value="1"/>
</dbReference>
<protein>
    <recommendedName>
        <fullName evidence="6">Isopropylmalate dehydrogenase-like domain-containing protein</fullName>
    </recommendedName>
</protein>
<dbReference type="Pfam" id="PF00180">
    <property type="entry name" value="Iso_dh"/>
    <property type="match status" value="1"/>
</dbReference>
<evidence type="ECO:0000256" key="4">
    <source>
        <dbReference type="ARBA" id="ARBA00022946"/>
    </source>
</evidence>
<dbReference type="Proteomes" id="UP001519460">
    <property type="component" value="Unassembled WGS sequence"/>
</dbReference>
<evidence type="ECO:0000256" key="5">
    <source>
        <dbReference type="ARBA" id="ARBA00023128"/>
    </source>
</evidence>
<dbReference type="PROSITE" id="PS00470">
    <property type="entry name" value="IDH_IMDH"/>
    <property type="match status" value="1"/>
</dbReference>
<proteinExistence type="inferred from homology"/>
<evidence type="ECO:0000256" key="3">
    <source>
        <dbReference type="ARBA" id="ARBA00022532"/>
    </source>
</evidence>
<name>A0ABD0JSB5_9CAEN</name>
<dbReference type="InterPro" id="IPR019818">
    <property type="entry name" value="IsoCit/isopropylmalate_DH_CS"/>
</dbReference>
<dbReference type="GO" id="GO:0006099">
    <property type="term" value="P:tricarboxylic acid cycle"/>
    <property type="evidence" value="ECO:0007669"/>
    <property type="project" value="UniProtKB-KW"/>
</dbReference>
<dbReference type="EMBL" id="JACVVK020000339">
    <property type="protein sequence ID" value="KAK7477889.1"/>
    <property type="molecule type" value="Genomic_DNA"/>
</dbReference>
<comment type="similarity">
    <text evidence="2">Belongs to the isocitrate and isopropylmalate dehydrogenases family.</text>
</comment>
<accession>A0ABD0JSB5</accession>
<keyword evidence="5" id="KW-0496">Mitochondrion</keyword>
<keyword evidence="4" id="KW-0809">Transit peptide</keyword>
<dbReference type="AlphaFoldDB" id="A0ABD0JSB5"/>
<dbReference type="GO" id="GO:0005739">
    <property type="term" value="C:mitochondrion"/>
    <property type="evidence" value="ECO:0007669"/>
    <property type="project" value="UniProtKB-SubCell"/>
</dbReference>
<reference evidence="7 8" key="1">
    <citation type="journal article" date="2023" name="Sci. Data">
        <title>Genome assembly of the Korean intertidal mud-creeper Batillaria attramentaria.</title>
        <authorList>
            <person name="Patra A.K."/>
            <person name="Ho P.T."/>
            <person name="Jun S."/>
            <person name="Lee S.J."/>
            <person name="Kim Y."/>
            <person name="Won Y.J."/>
        </authorList>
    </citation>
    <scope>NUCLEOTIDE SEQUENCE [LARGE SCALE GENOMIC DNA]</scope>
    <source>
        <strain evidence="7">Wonlab-2016</strain>
    </source>
</reference>
<dbReference type="SMART" id="SM01329">
    <property type="entry name" value="Iso_dh"/>
    <property type="match status" value="1"/>
</dbReference>
<feature type="domain" description="Isopropylmalate dehydrogenase-like" evidence="6">
    <location>
        <begin position="1"/>
        <end position="296"/>
    </location>
</feature>
<evidence type="ECO:0000256" key="2">
    <source>
        <dbReference type="ARBA" id="ARBA00007769"/>
    </source>
</evidence>
<dbReference type="SUPFAM" id="SSF53659">
    <property type="entry name" value="Isocitrate/Isopropylmalate dehydrogenase-like"/>
    <property type="match status" value="1"/>
</dbReference>
<keyword evidence="8" id="KW-1185">Reference proteome</keyword>
<evidence type="ECO:0000313" key="7">
    <source>
        <dbReference type="EMBL" id="KAK7477889.1"/>
    </source>
</evidence>
<dbReference type="Gene3D" id="3.40.718.10">
    <property type="entry name" value="Isopropylmalate Dehydrogenase"/>
    <property type="match status" value="1"/>
</dbReference>
<evidence type="ECO:0000313" key="8">
    <source>
        <dbReference type="Proteomes" id="UP001519460"/>
    </source>
</evidence>
<evidence type="ECO:0000256" key="1">
    <source>
        <dbReference type="ARBA" id="ARBA00004173"/>
    </source>
</evidence>